<proteinExistence type="predicted"/>
<reference evidence="1" key="1">
    <citation type="submission" date="2022-08" db="EMBL/GenBank/DDBJ databases">
        <authorList>
            <person name="Kallberg Y."/>
            <person name="Tangrot J."/>
            <person name="Rosling A."/>
        </authorList>
    </citation>
    <scope>NUCLEOTIDE SEQUENCE</scope>
    <source>
        <strain evidence="1">Wild A</strain>
    </source>
</reference>
<name>A0A9W4T2U4_9GLOM</name>
<sequence>MGIPILVSHLPDRYYKKCDEAFSRKELSKKVYWTEMVKITIDVMRKLCDQVNAYLRIKSGTSYLKIAYKEVLFPVCFTGKKKEKIMREAIDINNMRSIHEIVEDTLREA</sequence>
<protein>
    <submittedName>
        <fullName evidence="1">606_t:CDS:1</fullName>
    </submittedName>
</protein>
<evidence type="ECO:0000313" key="1">
    <source>
        <dbReference type="EMBL" id="CAI2189756.1"/>
    </source>
</evidence>
<evidence type="ECO:0000313" key="2">
    <source>
        <dbReference type="Proteomes" id="UP001153678"/>
    </source>
</evidence>
<dbReference type="AlphaFoldDB" id="A0A9W4T2U4"/>
<keyword evidence="2" id="KW-1185">Reference proteome</keyword>
<dbReference type="EMBL" id="CAMKVN010006024">
    <property type="protein sequence ID" value="CAI2189756.1"/>
    <property type="molecule type" value="Genomic_DNA"/>
</dbReference>
<gene>
    <name evidence="1" type="ORF">FWILDA_LOCUS14237</name>
</gene>
<comment type="caution">
    <text evidence="1">The sequence shown here is derived from an EMBL/GenBank/DDBJ whole genome shotgun (WGS) entry which is preliminary data.</text>
</comment>
<dbReference type="Proteomes" id="UP001153678">
    <property type="component" value="Unassembled WGS sequence"/>
</dbReference>
<accession>A0A9W4T2U4</accession>
<organism evidence="1 2">
    <name type="scientific">Funneliformis geosporum</name>
    <dbReference type="NCBI Taxonomy" id="1117311"/>
    <lineage>
        <taxon>Eukaryota</taxon>
        <taxon>Fungi</taxon>
        <taxon>Fungi incertae sedis</taxon>
        <taxon>Mucoromycota</taxon>
        <taxon>Glomeromycotina</taxon>
        <taxon>Glomeromycetes</taxon>
        <taxon>Glomerales</taxon>
        <taxon>Glomeraceae</taxon>
        <taxon>Funneliformis</taxon>
    </lineage>
</organism>